<feature type="non-terminal residue" evidence="2">
    <location>
        <position position="1"/>
    </location>
</feature>
<protein>
    <recommendedName>
        <fullName evidence="4">Integrase catalytic domain-containing protein</fullName>
    </recommendedName>
</protein>
<evidence type="ECO:0000313" key="3">
    <source>
        <dbReference type="Proteomes" id="UP001189429"/>
    </source>
</evidence>
<sequence>HGNDISHAVHTESGKTVRFTRRQRMWDLDVNIVPAKEVTRMSQTLVRKLPLCSVEGCSGCDRLHGKKRLCPFGRQEWYLMELMTDKLRPSRATLARSQATLSRQVETPWQGMTELVIQSSSRVTPRNVTCFNPLQCEHDVGRRSLFRQSSSNAKQQSACDIYDCGGLKREEVESGQSVLPVLVGIDSATLRVSADVLPSQGIQHECNVVRAFSQVEATGRPNIIYKSDGEGALVALKREATIRLRNVKIEAVPAPAYDGASNGLAEVAVREVKGVARSLRVALSLLHGADIPSDHPVLTWLAAHAAGCINRGKIGADGRTPRERHKGKTFREVLPPFGEIIAFLPGARRDAKFEERWQIGVFLGVIEKSSEMLVGYDRRVVRARSTRRKPPSQRADAALLLSTRDAPWVPTPDEPENVRIPTVIDEPPVDSAVQQPRVMPEQAPAEPRSVYIRRNVELARYGFTDGCQGCHAARANAAAEAHSSERRERIQQAMANDPELAPRVFGAAARQLEAADRAPVRQEGEGAEAPPQAASPAEAPMEIERPGRRA</sequence>
<evidence type="ECO:0008006" key="4">
    <source>
        <dbReference type="Google" id="ProtNLM"/>
    </source>
</evidence>
<feature type="compositionally biased region" description="Low complexity" evidence="1">
    <location>
        <begin position="527"/>
        <end position="540"/>
    </location>
</feature>
<reference evidence="2" key="1">
    <citation type="submission" date="2023-10" db="EMBL/GenBank/DDBJ databases">
        <authorList>
            <person name="Chen Y."/>
            <person name="Shah S."/>
            <person name="Dougan E. K."/>
            <person name="Thang M."/>
            <person name="Chan C."/>
        </authorList>
    </citation>
    <scope>NUCLEOTIDE SEQUENCE [LARGE SCALE GENOMIC DNA]</scope>
</reference>
<proteinExistence type="predicted"/>
<dbReference type="EMBL" id="CAUYUJ010014693">
    <property type="protein sequence ID" value="CAK0844771.1"/>
    <property type="molecule type" value="Genomic_DNA"/>
</dbReference>
<feature type="non-terminal residue" evidence="2">
    <location>
        <position position="550"/>
    </location>
</feature>
<feature type="compositionally biased region" description="Basic and acidic residues" evidence="1">
    <location>
        <begin position="513"/>
        <end position="524"/>
    </location>
</feature>
<keyword evidence="3" id="KW-1185">Reference proteome</keyword>
<dbReference type="Proteomes" id="UP001189429">
    <property type="component" value="Unassembled WGS sequence"/>
</dbReference>
<feature type="region of interest" description="Disordered" evidence="1">
    <location>
        <begin position="513"/>
        <end position="550"/>
    </location>
</feature>
<evidence type="ECO:0000256" key="1">
    <source>
        <dbReference type="SAM" id="MobiDB-lite"/>
    </source>
</evidence>
<comment type="caution">
    <text evidence="2">The sequence shown here is derived from an EMBL/GenBank/DDBJ whole genome shotgun (WGS) entry which is preliminary data.</text>
</comment>
<organism evidence="2 3">
    <name type="scientific">Prorocentrum cordatum</name>
    <dbReference type="NCBI Taxonomy" id="2364126"/>
    <lineage>
        <taxon>Eukaryota</taxon>
        <taxon>Sar</taxon>
        <taxon>Alveolata</taxon>
        <taxon>Dinophyceae</taxon>
        <taxon>Prorocentrales</taxon>
        <taxon>Prorocentraceae</taxon>
        <taxon>Prorocentrum</taxon>
    </lineage>
</organism>
<gene>
    <name evidence="2" type="ORF">PCOR1329_LOCUS38793</name>
</gene>
<accession>A0ABN9TGY4</accession>
<evidence type="ECO:0000313" key="2">
    <source>
        <dbReference type="EMBL" id="CAK0844771.1"/>
    </source>
</evidence>
<name>A0ABN9TGY4_9DINO</name>